<evidence type="ECO:0000256" key="11">
    <source>
        <dbReference type="ARBA" id="ARBA00039995"/>
    </source>
</evidence>
<evidence type="ECO:0000256" key="10">
    <source>
        <dbReference type="ARBA" id="ARBA00023235"/>
    </source>
</evidence>
<dbReference type="RefSeq" id="WP_006904655.1">
    <property type="nucleotide sequence ID" value="NZ_JH976535.1"/>
</dbReference>
<dbReference type="GO" id="GO:0004614">
    <property type="term" value="F:phosphoglucomutase activity"/>
    <property type="evidence" value="ECO:0007669"/>
    <property type="project" value="UniProtKB-EC"/>
</dbReference>
<comment type="cofactor">
    <cofactor evidence="2">
        <name>Mg(2+)</name>
        <dbReference type="ChEBI" id="CHEBI:18420"/>
    </cofactor>
</comment>
<dbReference type="CDD" id="cd05800">
    <property type="entry name" value="PGM_like2"/>
    <property type="match status" value="1"/>
</dbReference>
<comment type="pathway">
    <text evidence="3">Glycolipid metabolism; diglucosyl-diacylglycerol biosynthesis.</text>
</comment>
<accession>K6Q0K4</accession>
<dbReference type="Pfam" id="PF02878">
    <property type="entry name" value="PGM_PMM_I"/>
    <property type="match status" value="1"/>
</dbReference>
<keyword evidence="21" id="KW-1185">Reference proteome</keyword>
<evidence type="ECO:0000256" key="14">
    <source>
        <dbReference type="RuleBase" id="RU004326"/>
    </source>
</evidence>
<dbReference type="InterPro" id="IPR016066">
    <property type="entry name" value="A-D-PHexomutase_CS"/>
</dbReference>
<dbReference type="GO" id="GO:0000287">
    <property type="term" value="F:magnesium ion binding"/>
    <property type="evidence" value="ECO:0007669"/>
    <property type="project" value="InterPro"/>
</dbReference>
<dbReference type="GO" id="GO:0008973">
    <property type="term" value="F:phosphopentomutase activity"/>
    <property type="evidence" value="ECO:0007669"/>
    <property type="project" value="TreeGrafter"/>
</dbReference>
<feature type="domain" description="Alpha-D-phosphohexomutase C-terminal" evidence="16">
    <location>
        <begin position="455"/>
        <end position="496"/>
    </location>
</feature>
<dbReference type="Gene3D" id="3.40.120.10">
    <property type="entry name" value="Alpha-D-Glucose-1,6-Bisphosphate, subunit A, domain 3"/>
    <property type="match status" value="3"/>
</dbReference>
<feature type="compositionally biased region" description="Polar residues" evidence="15">
    <location>
        <begin position="15"/>
        <end position="26"/>
    </location>
</feature>
<evidence type="ECO:0000256" key="12">
    <source>
        <dbReference type="ARBA" id="ARBA00041398"/>
    </source>
</evidence>
<proteinExistence type="inferred from homology"/>
<dbReference type="Pfam" id="PF02879">
    <property type="entry name" value="PGM_PMM_II"/>
    <property type="match status" value="1"/>
</dbReference>
<evidence type="ECO:0000256" key="15">
    <source>
        <dbReference type="SAM" id="MobiDB-lite"/>
    </source>
</evidence>
<evidence type="ECO:0000256" key="13">
    <source>
        <dbReference type="ARBA" id="ARBA00041467"/>
    </source>
</evidence>
<dbReference type="Gene3D" id="3.30.310.50">
    <property type="entry name" value="Alpha-D-phosphohexomutase, C-terminal domain"/>
    <property type="match status" value="1"/>
</dbReference>
<dbReference type="Proteomes" id="UP000005710">
    <property type="component" value="Unassembled WGS sequence"/>
</dbReference>
<feature type="domain" description="Alpha-D-phosphohexomutase alpha/beta/alpha" evidence="19">
    <location>
        <begin position="302"/>
        <end position="410"/>
    </location>
</feature>
<comment type="similarity">
    <text evidence="5 14">Belongs to the phosphohexose mutase family.</text>
</comment>
<dbReference type="eggNOG" id="COG1109">
    <property type="taxonomic scope" value="Bacteria"/>
</dbReference>
<dbReference type="SUPFAM" id="SSF55957">
    <property type="entry name" value="Phosphoglucomutase, C-terminal domain"/>
    <property type="match status" value="1"/>
</dbReference>
<dbReference type="Pfam" id="PF00408">
    <property type="entry name" value="PGM_PMM_IV"/>
    <property type="match status" value="1"/>
</dbReference>
<dbReference type="SUPFAM" id="SSF53738">
    <property type="entry name" value="Phosphoglucomutase, first 3 domains"/>
    <property type="match status" value="2"/>
</dbReference>
<dbReference type="InterPro" id="IPR005841">
    <property type="entry name" value="Alpha-D-phosphohexomutase_SF"/>
</dbReference>
<keyword evidence="8 14" id="KW-0479">Metal-binding</keyword>
<evidence type="ECO:0000313" key="20">
    <source>
        <dbReference type="EMBL" id="EKP94633.1"/>
    </source>
</evidence>
<evidence type="ECO:0000256" key="9">
    <source>
        <dbReference type="ARBA" id="ARBA00022842"/>
    </source>
</evidence>
<dbReference type="InterPro" id="IPR005845">
    <property type="entry name" value="A-D-PHexomutase_a/b/a-II"/>
</dbReference>
<evidence type="ECO:0000259" key="18">
    <source>
        <dbReference type="Pfam" id="PF02879"/>
    </source>
</evidence>
<dbReference type="EMBL" id="AENY02000003">
    <property type="protein sequence ID" value="EKP94633.1"/>
    <property type="molecule type" value="Genomic_DNA"/>
</dbReference>
<evidence type="ECO:0000256" key="6">
    <source>
        <dbReference type="ARBA" id="ARBA00012728"/>
    </source>
</evidence>
<feature type="domain" description="Alpha-D-phosphohexomutase alpha/beta/alpha" evidence="17">
    <location>
        <begin position="32"/>
        <end position="165"/>
    </location>
</feature>
<comment type="pathway">
    <text evidence="4">Lipid metabolism.</text>
</comment>
<gene>
    <name evidence="20" type="ORF">ThesuDRAFT_02373</name>
</gene>
<dbReference type="Pfam" id="PF02880">
    <property type="entry name" value="PGM_PMM_III"/>
    <property type="match status" value="1"/>
</dbReference>
<dbReference type="PRINTS" id="PR00509">
    <property type="entry name" value="PGMPMM"/>
</dbReference>
<dbReference type="PANTHER" id="PTHR45745:SF1">
    <property type="entry name" value="PHOSPHOGLUCOMUTASE 2B-RELATED"/>
    <property type="match status" value="1"/>
</dbReference>
<evidence type="ECO:0000313" key="21">
    <source>
        <dbReference type="Proteomes" id="UP000005710"/>
    </source>
</evidence>
<sequence>MSDAQQKGHADRNHSQSQPQPQTASVPATPIRFGTDGWRAVIAEEFTFANVRRVAWALAEHLEATGRAGQGVAVGYDCRFLSDRFAAAVASVLAAAGIPVLLSRSACPTPALSWAVVSRKLGAGVMITASHNPPEYNGFKLKGWFGGPALPEETRQLEAILARQEAGRAGAAPPAGLDLTEARRLGRVEEADLVGPYVQQLRNLVDFERLRAARLRLVADPMHGAARGVLADLLREAGAEVTEIRGEFNPSFGGLAPEPIARNLGPAVETVRRLGAQAALVTDGDGDRVGAVDATGEVLDAQRIFALLLQHLVEVRGWRGSVVKTFAGTRMVDKLAARYGLPFHETPIGFKHVCEYALKEDVLIGGEESGGIGIKNHMPERDGLLCNLLLAEIMATRGRTLGEQVAALMAEIGPHYFQRRDLHLTPEGKNRLMALLRDDPPARLAGWPVEKVDPLDGYKLIFGPSRWILFRASGTEPVVRVYAEAESPEEVGALLDDGLRLVESATR</sequence>
<evidence type="ECO:0000259" key="17">
    <source>
        <dbReference type="Pfam" id="PF02878"/>
    </source>
</evidence>
<comment type="catalytic activity">
    <reaction evidence="1">
        <text>alpha-D-glucose 1-phosphate = alpha-D-glucose 6-phosphate</text>
        <dbReference type="Rhea" id="RHEA:23536"/>
        <dbReference type="ChEBI" id="CHEBI:58225"/>
        <dbReference type="ChEBI" id="CHEBI:58601"/>
        <dbReference type="EC" id="5.4.2.2"/>
    </reaction>
</comment>
<feature type="domain" description="Alpha-D-phosphohexomutase alpha/beta/alpha" evidence="18">
    <location>
        <begin position="196"/>
        <end position="296"/>
    </location>
</feature>
<dbReference type="GO" id="GO:0006166">
    <property type="term" value="P:purine ribonucleoside salvage"/>
    <property type="evidence" value="ECO:0007669"/>
    <property type="project" value="TreeGrafter"/>
</dbReference>
<dbReference type="AlphaFoldDB" id="K6Q0K4"/>
<comment type="caution">
    <text evidence="20">The sequence shown here is derived from an EMBL/GenBank/DDBJ whole genome shotgun (WGS) entry which is preliminary data.</text>
</comment>
<name>K6Q0K4_9FIRM</name>
<dbReference type="PANTHER" id="PTHR45745">
    <property type="entry name" value="PHOSPHOMANNOMUTASE 45A"/>
    <property type="match status" value="1"/>
</dbReference>
<keyword evidence="7" id="KW-0597">Phosphoprotein</keyword>
<reference evidence="20" key="1">
    <citation type="submission" date="2010-10" db="EMBL/GenBank/DDBJ databases">
        <authorList>
            <consortium name="US DOE Joint Genome Institute (JGI-PGF)"/>
            <person name="Lucas S."/>
            <person name="Copeland A."/>
            <person name="Lapidus A."/>
            <person name="Bruce D."/>
            <person name="Goodwin L."/>
            <person name="Pitluck S."/>
            <person name="Kyrpides N."/>
            <person name="Mavromatis K."/>
            <person name="Detter J.C."/>
            <person name="Han C."/>
            <person name="Land M."/>
            <person name="Hauser L."/>
            <person name="Markowitz V."/>
            <person name="Cheng J.-F."/>
            <person name="Hugenholtz P."/>
            <person name="Woyke T."/>
            <person name="Wu D."/>
            <person name="Pukall R."/>
            <person name="Wahrenburg C."/>
            <person name="Brambilla E."/>
            <person name="Klenk H.-P."/>
            <person name="Eisen J.A."/>
        </authorList>
    </citation>
    <scope>NUCLEOTIDE SEQUENCE [LARGE SCALE GENOMIC DNA]</scope>
    <source>
        <strain evidence="20">DSM 13965</strain>
    </source>
</reference>
<feature type="compositionally biased region" description="Basic and acidic residues" evidence="15">
    <location>
        <begin position="1"/>
        <end position="14"/>
    </location>
</feature>
<evidence type="ECO:0000256" key="4">
    <source>
        <dbReference type="ARBA" id="ARBA00005189"/>
    </source>
</evidence>
<evidence type="ECO:0000256" key="3">
    <source>
        <dbReference type="ARBA" id="ARBA00005164"/>
    </source>
</evidence>
<dbReference type="HOGENOM" id="CLU_016950_7_1_9"/>
<evidence type="ECO:0000256" key="8">
    <source>
        <dbReference type="ARBA" id="ARBA00022723"/>
    </source>
</evidence>
<dbReference type="GO" id="GO:0005975">
    <property type="term" value="P:carbohydrate metabolic process"/>
    <property type="evidence" value="ECO:0007669"/>
    <property type="project" value="InterPro"/>
</dbReference>
<protein>
    <recommendedName>
        <fullName evidence="11">Phosphoglucomutase</fullName>
        <ecNumber evidence="6">5.4.2.2</ecNumber>
    </recommendedName>
    <alternativeName>
        <fullName evidence="13">Alpha-phosphoglucomutase</fullName>
    </alternativeName>
    <alternativeName>
        <fullName evidence="12">Glucose phosphomutase</fullName>
    </alternativeName>
</protein>
<evidence type="ECO:0000256" key="1">
    <source>
        <dbReference type="ARBA" id="ARBA00000443"/>
    </source>
</evidence>
<evidence type="ECO:0000259" key="19">
    <source>
        <dbReference type="Pfam" id="PF02880"/>
    </source>
</evidence>
<dbReference type="InterPro" id="IPR016055">
    <property type="entry name" value="A-D-PHexomutase_a/b/a-I/II/III"/>
</dbReference>
<organism evidence="20 21">
    <name type="scientific">Thermaerobacter subterraneus DSM 13965</name>
    <dbReference type="NCBI Taxonomy" id="867903"/>
    <lineage>
        <taxon>Bacteria</taxon>
        <taxon>Bacillati</taxon>
        <taxon>Bacillota</taxon>
        <taxon>Clostridia</taxon>
        <taxon>Eubacteriales</taxon>
        <taxon>Clostridiales Family XVII. Incertae Sedis</taxon>
        <taxon>Thermaerobacter</taxon>
    </lineage>
</organism>
<keyword evidence="9 14" id="KW-0460">Magnesium</keyword>
<dbReference type="InterPro" id="IPR005846">
    <property type="entry name" value="A-D-PHexomutase_a/b/a-III"/>
</dbReference>
<evidence type="ECO:0000256" key="7">
    <source>
        <dbReference type="ARBA" id="ARBA00022553"/>
    </source>
</evidence>
<feature type="region of interest" description="Disordered" evidence="15">
    <location>
        <begin position="1"/>
        <end position="29"/>
    </location>
</feature>
<dbReference type="STRING" id="867903.ThesuDRAFT_02373"/>
<keyword evidence="10" id="KW-0413">Isomerase</keyword>
<evidence type="ECO:0000256" key="2">
    <source>
        <dbReference type="ARBA" id="ARBA00001946"/>
    </source>
</evidence>
<dbReference type="InterPro" id="IPR036900">
    <property type="entry name" value="A-D-PHexomutase_C_sf"/>
</dbReference>
<dbReference type="InterPro" id="IPR005844">
    <property type="entry name" value="A-D-PHexomutase_a/b/a-I"/>
</dbReference>
<evidence type="ECO:0000256" key="5">
    <source>
        <dbReference type="ARBA" id="ARBA00010231"/>
    </source>
</evidence>
<dbReference type="InterPro" id="IPR005843">
    <property type="entry name" value="A-D-PHexomutase_C"/>
</dbReference>
<dbReference type="PROSITE" id="PS00710">
    <property type="entry name" value="PGM_PMM"/>
    <property type="match status" value="1"/>
</dbReference>
<reference evidence="20" key="2">
    <citation type="submission" date="2012-10" db="EMBL/GenBank/DDBJ databases">
        <title>Improved high-quality draft of Thermaerobacter subterraneus C21, DSM 13965.</title>
        <authorList>
            <consortium name="DOE Joint Genome Institute"/>
            <person name="Eisen J."/>
            <person name="Huntemann M."/>
            <person name="Wei C.-L."/>
            <person name="Han J."/>
            <person name="Detter J.C."/>
            <person name="Han C."/>
            <person name="Tapia R."/>
            <person name="Chen A."/>
            <person name="Kyrpides N."/>
            <person name="Mavromatis K."/>
            <person name="Markowitz V."/>
            <person name="Szeto E."/>
            <person name="Ivanova N."/>
            <person name="Mikhailova N."/>
            <person name="Ovchinnikova G."/>
            <person name="Pagani I."/>
            <person name="Pati A."/>
            <person name="Goodwin L."/>
            <person name="Nordberg H.P."/>
            <person name="Cantor M.N."/>
            <person name="Hua S.X."/>
            <person name="Woyke T."/>
            <person name="Eisen J."/>
            <person name="Klenk H.-P."/>
        </authorList>
    </citation>
    <scope>NUCLEOTIDE SEQUENCE [LARGE SCALE GENOMIC DNA]</scope>
    <source>
        <strain evidence="20">DSM 13965</strain>
    </source>
</reference>
<dbReference type="EC" id="5.4.2.2" evidence="6"/>
<evidence type="ECO:0000259" key="16">
    <source>
        <dbReference type="Pfam" id="PF00408"/>
    </source>
</evidence>